<dbReference type="InterPro" id="IPR011055">
    <property type="entry name" value="Dup_hybrid_motif"/>
</dbReference>
<dbReference type="Gene3D" id="2.70.70.10">
    <property type="entry name" value="Glucose Permease (Domain IIA)"/>
    <property type="match status" value="1"/>
</dbReference>
<evidence type="ECO:0000313" key="3">
    <source>
        <dbReference type="EMBL" id="MDC5696985.1"/>
    </source>
</evidence>
<protein>
    <submittedName>
        <fullName evidence="3">M23 family metallopeptidase</fullName>
    </submittedName>
</protein>
<dbReference type="Proteomes" id="UP001150259">
    <property type="component" value="Unassembled WGS sequence"/>
</dbReference>
<dbReference type="RefSeq" id="WP_272461555.1">
    <property type="nucleotide sequence ID" value="NZ_JAPFQL010000021.1"/>
</dbReference>
<dbReference type="InterPro" id="IPR050570">
    <property type="entry name" value="Cell_wall_metabolism_enzyme"/>
</dbReference>
<dbReference type="CDD" id="cd12797">
    <property type="entry name" value="M23_peptidase"/>
    <property type="match status" value="1"/>
</dbReference>
<organism evidence="3 4">
    <name type="scientific">Intrasporangium calvum</name>
    <dbReference type="NCBI Taxonomy" id="53358"/>
    <lineage>
        <taxon>Bacteria</taxon>
        <taxon>Bacillati</taxon>
        <taxon>Actinomycetota</taxon>
        <taxon>Actinomycetes</taxon>
        <taxon>Micrococcales</taxon>
        <taxon>Intrasporangiaceae</taxon>
        <taxon>Intrasporangium</taxon>
    </lineage>
</organism>
<feature type="domain" description="M23ase beta-sheet core" evidence="2">
    <location>
        <begin position="174"/>
        <end position="264"/>
    </location>
</feature>
<dbReference type="PANTHER" id="PTHR21666">
    <property type="entry name" value="PEPTIDASE-RELATED"/>
    <property type="match status" value="1"/>
</dbReference>
<name>A0ABT5GGN0_9MICO</name>
<reference evidence="3 4" key="1">
    <citation type="submission" date="2022-11" db="EMBL/GenBank/DDBJ databases">
        <title>Anaerobic phenanthrene biodegradation by a DNRA strain PheN6.</title>
        <authorList>
            <person name="Zhang Z."/>
        </authorList>
    </citation>
    <scope>NUCLEOTIDE SEQUENCE [LARGE SCALE GENOMIC DNA]</scope>
    <source>
        <strain evidence="3 4">PheN6</strain>
    </source>
</reference>
<dbReference type="Pfam" id="PF01551">
    <property type="entry name" value="Peptidase_M23"/>
    <property type="match status" value="1"/>
</dbReference>
<dbReference type="InterPro" id="IPR016047">
    <property type="entry name" value="M23ase_b-sheet_dom"/>
</dbReference>
<proteinExistence type="predicted"/>
<accession>A0ABT5GGN0</accession>
<feature type="coiled-coil region" evidence="1">
    <location>
        <begin position="108"/>
        <end position="152"/>
    </location>
</feature>
<keyword evidence="4" id="KW-1185">Reference proteome</keyword>
<dbReference type="PANTHER" id="PTHR21666:SF270">
    <property type="entry name" value="MUREIN HYDROLASE ACTIVATOR ENVC"/>
    <property type="match status" value="1"/>
</dbReference>
<evidence type="ECO:0000256" key="1">
    <source>
        <dbReference type="SAM" id="Coils"/>
    </source>
</evidence>
<sequence>MSNNTYVGRHRPATKPGRGRQFIVPLALLSSTVAAGLIVRDAGASPLSAEAAAMKNVSNSVAGLGLVADADALAVATADRGNLRASRDGVRAEAALGLAASSAAEAGADAAKEALERIAAEKAAAEKEAAAKAAAAKKKAEAERKRRLALAQRWIAPFHNYTLTSGYGWRWGKMHPAQDLAAPTGTPVYSMSSGTVIFSGWSNEGYGYMVKIRYWDGTVSWYAHNSRLVVSIGEQVSPGQRVAYSGNSGNSTGPHLHLEIHPGGGAAVVPRSWLAARGIYL</sequence>
<keyword evidence="1" id="KW-0175">Coiled coil</keyword>
<evidence type="ECO:0000259" key="2">
    <source>
        <dbReference type="Pfam" id="PF01551"/>
    </source>
</evidence>
<dbReference type="EMBL" id="JAPFQL010000021">
    <property type="protein sequence ID" value="MDC5696985.1"/>
    <property type="molecule type" value="Genomic_DNA"/>
</dbReference>
<evidence type="ECO:0000313" key="4">
    <source>
        <dbReference type="Proteomes" id="UP001150259"/>
    </source>
</evidence>
<dbReference type="SUPFAM" id="SSF51261">
    <property type="entry name" value="Duplicated hybrid motif"/>
    <property type="match status" value="1"/>
</dbReference>
<gene>
    <name evidence="3" type="ORF">OO014_06905</name>
</gene>
<comment type="caution">
    <text evidence="3">The sequence shown here is derived from an EMBL/GenBank/DDBJ whole genome shotgun (WGS) entry which is preliminary data.</text>
</comment>